<proteinExistence type="predicted"/>
<keyword evidence="2" id="KW-1185">Reference proteome</keyword>
<evidence type="ECO:0000313" key="2">
    <source>
        <dbReference type="Proteomes" id="UP001186974"/>
    </source>
</evidence>
<dbReference type="Proteomes" id="UP001186974">
    <property type="component" value="Unassembled WGS sequence"/>
</dbReference>
<feature type="non-terminal residue" evidence="1">
    <location>
        <position position="1"/>
    </location>
</feature>
<organism evidence="1 2">
    <name type="scientific">Coniosporium uncinatum</name>
    <dbReference type="NCBI Taxonomy" id="93489"/>
    <lineage>
        <taxon>Eukaryota</taxon>
        <taxon>Fungi</taxon>
        <taxon>Dikarya</taxon>
        <taxon>Ascomycota</taxon>
        <taxon>Pezizomycotina</taxon>
        <taxon>Dothideomycetes</taxon>
        <taxon>Dothideomycetes incertae sedis</taxon>
        <taxon>Coniosporium</taxon>
    </lineage>
</organism>
<reference evidence="1" key="1">
    <citation type="submission" date="2024-09" db="EMBL/GenBank/DDBJ databases">
        <title>Black Yeasts Isolated from many extreme environments.</title>
        <authorList>
            <person name="Coleine C."/>
            <person name="Stajich J.E."/>
            <person name="Selbmann L."/>
        </authorList>
    </citation>
    <scope>NUCLEOTIDE SEQUENCE</scope>
    <source>
        <strain evidence="1">CCFEE 5737</strain>
    </source>
</reference>
<protein>
    <submittedName>
        <fullName evidence="1">Uncharacterized protein</fullName>
    </submittedName>
</protein>
<accession>A0ACC3CUJ8</accession>
<sequence>MNITPPTILDSPSTDPRLLTDAGLLPHSHLSTGAIIGATTGVLIAVFLLCGTLYWLFRRHRRHRQTPNNTNPTTAHYAMPSPKGLEIDSKATAELSAKSPSPDVSSTTDPHHVAEKDGYEQQQGRRQYSWQTDGRTELEGGWIPPEKGAVVDNGGGSGHGASVAANAPRGWASLRRLRF</sequence>
<gene>
    <name evidence="1" type="ORF">LTS18_015032</name>
</gene>
<dbReference type="EMBL" id="JAWDJW010011263">
    <property type="protein sequence ID" value="KAK3044923.1"/>
    <property type="molecule type" value="Genomic_DNA"/>
</dbReference>
<evidence type="ECO:0000313" key="1">
    <source>
        <dbReference type="EMBL" id="KAK3044923.1"/>
    </source>
</evidence>
<comment type="caution">
    <text evidence="1">The sequence shown here is derived from an EMBL/GenBank/DDBJ whole genome shotgun (WGS) entry which is preliminary data.</text>
</comment>
<name>A0ACC3CUJ8_9PEZI</name>